<dbReference type="InterPro" id="IPR013325">
    <property type="entry name" value="RNA_pol_sigma_r2"/>
</dbReference>
<dbReference type="GO" id="GO:0006352">
    <property type="term" value="P:DNA-templated transcription initiation"/>
    <property type="evidence" value="ECO:0007669"/>
    <property type="project" value="InterPro"/>
</dbReference>
<gene>
    <name evidence="3" type="ORF">C7B46_19895</name>
</gene>
<dbReference type="Pfam" id="PF00140">
    <property type="entry name" value="Sigma70_r1_2"/>
    <property type="match status" value="1"/>
</dbReference>
<dbReference type="PANTHER" id="PTHR30603:SF47">
    <property type="entry name" value="RNA POLYMERASE SIGMA FACTOR SIGD, CHLOROPLASTIC"/>
    <property type="match status" value="1"/>
</dbReference>
<evidence type="ECO:0000313" key="3">
    <source>
        <dbReference type="EMBL" id="PSR26497.1"/>
    </source>
</evidence>
<dbReference type="Gene3D" id="1.20.120.1810">
    <property type="match status" value="1"/>
</dbReference>
<evidence type="ECO:0000259" key="2">
    <source>
        <dbReference type="Pfam" id="PF04542"/>
    </source>
</evidence>
<sequence length="194" mass="21726">MIAFPSPALSVSEQAERWDLPDVLLVPMDSLTAYFTRIQAIPLLTAAAEQDLGRAMQVGDRDAALRLAQHNLRYAAHCARKWEGAAGGEAFPGSAHAELVWSLGDAVQAANLGLWAAVQRYNPAIARFTTYATWWIRQAWDRARNDFIWQIRLPAHAVEEWRAYQRTVAAWTQSHGKEPTAQDLHSLLGWPPSR</sequence>
<dbReference type="SUPFAM" id="SSF88946">
    <property type="entry name" value="Sigma2 domain of RNA polymerase sigma factors"/>
    <property type="match status" value="1"/>
</dbReference>
<dbReference type="SUPFAM" id="SSF88659">
    <property type="entry name" value="Sigma3 and sigma4 domains of RNA polymerase sigma factors"/>
    <property type="match status" value="1"/>
</dbReference>
<protein>
    <recommendedName>
        <fullName evidence="5">RNA polymerase sigma-70 region 2 domain-containing protein</fullName>
    </recommendedName>
</protein>
<evidence type="ECO:0000313" key="4">
    <source>
        <dbReference type="Proteomes" id="UP000242972"/>
    </source>
</evidence>
<dbReference type="PANTHER" id="PTHR30603">
    <property type="entry name" value="RNA POLYMERASE SIGMA FACTOR RPO"/>
    <property type="match status" value="1"/>
</dbReference>
<feature type="domain" description="RNA polymerase sigma-70 region 2" evidence="2">
    <location>
        <begin position="103"/>
        <end position="140"/>
    </location>
</feature>
<evidence type="ECO:0000259" key="1">
    <source>
        <dbReference type="Pfam" id="PF00140"/>
    </source>
</evidence>
<dbReference type="AlphaFoldDB" id="A0A2T2WW69"/>
<dbReference type="Proteomes" id="UP000242972">
    <property type="component" value="Unassembled WGS sequence"/>
</dbReference>
<feature type="non-terminal residue" evidence="3">
    <location>
        <position position="194"/>
    </location>
</feature>
<reference evidence="3 4" key="1">
    <citation type="journal article" date="2014" name="BMC Genomics">
        <title>Comparison of environmental and isolate Sulfobacillus genomes reveals diverse carbon, sulfur, nitrogen, and hydrogen metabolisms.</title>
        <authorList>
            <person name="Justice N.B."/>
            <person name="Norman A."/>
            <person name="Brown C.T."/>
            <person name="Singh A."/>
            <person name="Thomas B.C."/>
            <person name="Banfield J.F."/>
        </authorList>
    </citation>
    <scope>NUCLEOTIDE SEQUENCE [LARGE SCALE GENOMIC DNA]</scope>
    <source>
        <strain evidence="3">AMDSBA4</strain>
    </source>
</reference>
<dbReference type="InterPro" id="IPR009042">
    <property type="entry name" value="RNA_pol_sigma70_r1_2"/>
</dbReference>
<comment type="caution">
    <text evidence="3">The sequence shown here is derived from an EMBL/GenBank/DDBJ whole genome shotgun (WGS) entry which is preliminary data.</text>
</comment>
<dbReference type="InterPro" id="IPR007627">
    <property type="entry name" value="RNA_pol_sigma70_r2"/>
</dbReference>
<dbReference type="GO" id="GO:0003677">
    <property type="term" value="F:DNA binding"/>
    <property type="evidence" value="ECO:0007669"/>
    <property type="project" value="InterPro"/>
</dbReference>
<name>A0A2T2WW69_9FIRM</name>
<dbReference type="GO" id="GO:0016987">
    <property type="term" value="F:sigma factor activity"/>
    <property type="evidence" value="ECO:0007669"/>
    <property type="project" value="InterPro"/>
</dbReference>
<proteinExistence type="predicted"/>
<dbReference type="EMBL" id="PXYW01000123">
    <property type="protein sequence ID" value="PSR26497.1"/>
    <property type="molecule type" value="Genomic_DNA"/>
</dbReference>
<evidence type="ECO:0008006" key="5">
    <source>
        <dbReference type="Google" id="ProtNLM"/>
    </source>
</evidence>
<dbReference type="InterPro" id="IPR050239">
    <property type="entry name" value="Sigma-70_RNA_pol_init_factors"/>
</dbReference>
<dbReference type="InterPro" id="IPR013324">
    <property type="entry name" value="RNA_pol_sigma_r3/r4-like"/>
</dbReference>
<dbReference type="Pfam" id="PF04542">
    <property type="entry name" value="Sigma70_r2"/>
    <property type="match status" value="1"/>
</dbReference>
<feature type="domain" description="RNA polymerase sigma-70 region 1.2" evidence="1">
    <location>
        <begin position="29"/>
        <end position="61"/>
    </location>
</feature>
<accession>A0A2T2WW69</accession>
<organism evidence="3 4">
    <name type="scientific">Sulfobacillus benefaciens</name>
    <dbReference type="NCBI Taxonomy" id="453960"/>
    <lineage>
        <taxon>Bacteria</taxon>
        <taxon>Bacillati</taxon>
        <taxon>Bacillota</taxon>
        <taxon>Clostridia</taxon>
        <taxon>Eubacteriales</taxon>
        <taxon>Clostridiales Family XVII. Incertae Sedis</taxon>
        <taxon>Sulfobacillus</taxon>
    </lineage>
</organism>